<feature type="transmembrane region" description="Helical" evidence="11">
    <location>
        <begin position="516"/>
        <end position="534"/>
    </location>
</feature>
<dbReference type="eggNOG" id="KOG2576">
    <property type="taxonomic scope" value="Eukaryota"/>
</dbReference>
<dbReference type="Proteomes" id="UP000000267">
    <property type="component" value="Unassembled WGS sequence"/>
</dbReference>
<dbReference type="GeneID" id="5547898"/>
<evidence type="ECO:0000256" key="9">
    <source>
        <dbReference type="ARBA" id="ARBA00023136"/>
    </source>
</evidence>
<dbReference type="EC" id="2.4.1.-" evidence="11"/>
<keyword evidence="5 11" id="KW-0808">Transferase</keyword>
<evidence type="ECO:0000256" key="11">
    <source>
        <dbReference type="RuleBase" id="RU363110"/>
    </source>
</evidence>
<reference evidence="12 13" key="1">
    <citation type="journal article" date="2007" name="Proc. Natl. Acad. Sci. U.S.A.">
        <title>Independent sorting-out of thousands of duplicated gene pairs in two yeast species descended from a whole-genome duplication.</title>
        <authorList>
            <person name="Scannell D.R."/>
            <person name="Frank A.C."/>
            <person name="Conant G.C."/>
            <person name="Byrne K.P."/>
            <person name="Woolfit M."/>
            <person name="Wolfe K.H."/>
        </authorList>
    </citation>
    <scope>NUCLEOTIDE SEQUENCE [LARGE SCALE GENOMIC DNA]</scope>
    <source>
        <strain evidence="13">ATCC 22028 / DSM 70294 / BCRC 21397 / CBS 2163 / NBRC 10782 / NRRL Y-8283 / UCD 57-17</strain>
    </source>
</reference>
<organism evidence="13">
    <name type="scientific">Vanderwaltozyma polyspora (strain ATCC 22028 / DSM 70294 / BCRC 21397 / CBS 2163 / NBRC 10782 / NRRL Y-8283 / UCD 57-17)</name>
    <name type="common">Kluyveromyces polysporus</name>
    <dbReference type="NCBI Taxonomy" id="436907"/>
    <lineage>
        <taxon>Eukaryota</taxon>
        <taxon>Fungi</taxon>
        <taxon>Dikarya</taxon>
        <taxon>Ascomycota</taxon>
        <taxon>Saccharomycotina</taxon>
        <taxon>Saccharomycetes</taxon>
        <taxon>Saccharomycetales</taxon>
        <taxon>Saccharomycetaceae</taxon>
        <taxon>Vanderwaltozyma</taxon>
    </lineage>
</organism>
<evidence type="ECO:0000256" key="1">
    <source>
        <dbReference type="ARBA" id="ARBA00004477"/>
    </source>
</evidence>
<dbReference type="STRING" id="436907.A7TDS1"/>
<evidence type="ECO:0000256" key="8">
    <source>
        <dbReference type="ARBA" id="ARBA00022989"/>
    </source>
</evidence>
<evidence type="ECO:0000256" key="7">
    <source>
        <dbReference type="ARBA" id="ARBA00022824"/>
    </source>
</evidence>
<dbReference type="OMA" id="YHSTDFD"/>
<dbReference type="GO" id="GO:0006488">
    <property type="term" value="P:dolichol-linked oligosaccharide biosynthetic process"/>
    <property type="evidence" value="ECO:0007669"/>
    <property type="project" value="EnsemblFungi"/>
</dbReference>
<dbReference type="AlphaFoldDB" id="A7TDS1"/>
<evidence type="ECO:0000313" key="13">
    <source>
        <dbReference type="Proteomes" id="UP000000267"/>
    </source>
</evidence>
<feature type="transmembrane region" description="Helical" evidence="11">
    <location>
        <begin position="270"/>
        <end position="289"/>
    </location>
</feature>
<evidence type="ECO:0000256" key="6">
    <source>
        <dbReference type="ARBA" id="ARBA00022692"/>
    </source>
</evidence>
<comment type="pathway">
    <text evidence="2 11">Protein modification; protein glycosylation.</text>
</comment>
<dbReference type="HOGENOM" id="CLU_022045_1_1_1"/>
<evidence type="ECO:0000313" key="12">
    <source>
        <dbReference type="EMBL" id="EDO19541.1"/>
    </source>
</evidence>
<dbReference type="OrthoDB" id="1689333at2759"/>
<evidence type="ECO:0000256" key="4">
    <source>
        <dbReference type="ARBA" id="ARBA00022676"/>
    </source>
</evidence>
<dbReference type="RefSeq" id="XP_001647399.1">
    <property type="nucleotide sequence ID" value="XM_001647349.1"/>
</dbReference>
<keyword evidence="9 11" id="KW-0472">Membrane</keyword>
<evidence type="ECO:0000256" key="2">
    <source>
        <dbReference type="ARBA" id="ARBA00004922"/>
    </source>
</evidence>
<comment type="catalytic activity">
    <reaction evidence="10">
        <text>an alpha-D-Glc-(1-&gt;3)-alpha-D-Man-(1-&gt;2)-alpha-D-Man-(1-&gt;2)-alpha-D-Man-(1-&gt;3)-[alpha-D-Man-(1-&gt;2)-alpha-D-Man-(1-&gt;3)-[alpha-D-Man-(1-&gt;2)-alpha-D-Man-(1-&gt;6)]-alpha-D-Man-(1-&gt;6)]-beta-D-Man-(1-&gt;4)-beta-D-GlcNAc-(1-&gt;4)-alpha-D-GlcNAc-diphospho-di-trans,poly-cis-dolichol + a di-trans,poly-cis-dolichyl beta-D-glucosyl phosphate = an alpha-D-Glc-(1-&gt;3)-alpha-D-Glc-(1-&gt;3)-alpha-D-Man-(1-&gt;2)-alpha-D-Man-(1-&gt;2)-alpha-D-Man-(1-&gt;3)-[alpha-D-Man-(1-&gt;2)-alpha-D-Man-(1-&gt;3)-[alpha-D-Man-(1-&gt;2)-alpha-D-Man-(1-&gt;6)]-alpha-D-Man-(1-&gt;6)]-beta-D-Man-(1-&gt;4)-beta-D-GlcNAc-(1-&gt;4)-alpha-D-GlcNAc-diphospho-di-trans,poly-cis-dolichol + a di-trans,poly-cis-dolichyl phosphate + H(+)</text>
        <dbReference type="Rhea" id="RHEA:31307"/>
        <dbReference type="Rhea" id="RHEA-COMP:19498"/>
        <dbReference type="Rhea" id="RHEA-COMP:19502"/>
        <dbReference type="Rhea" id="RHEA-COMP:19521"/>
        <dbReference type="Rhea" id="RHEA-COMP:19522"/>
        <dbReference type="ChEBI" id="CHEBI:15378"/>
        <dbReference type="ChEBI" id="CHEBI:57525"/>
        <dbReference type="ChEBI" id="CHEBI:57683"/>
        <dbReference type="ChEBI" id="CHEBI:132521"/>
        <dbReference type="ChEBI" id="CHEBI:132522"/>
        <dbReference type="EC" id="2.4.1.265"/>
    </reaction>
    <physiologicalReaction direction="left-to-right" evidence="10">
        <dbReference type="Rhea" id="RHEA:31308"/>
    </physiologicalReaction>
</comment>
<feature type="transmembrane region" description="Helical" evidence="11">
    <location>
        <begin position="85"/>
        <end position="106"/>
    </location>
</feature>
<proteinExistence type="inferred from homology"/>
<keyword evidence="4 11" id="KW-0328">Glycosyltransferase</keyword>
<feature type="transmembrane region" description="Helical" evidence="11">
    <location>
        <begin position="587"/>
        <end position="612"/>
    </location>
</feature>
<protein>
    <recommendedName>
        <fullName evidence="11">Alpha-1,3-glucosyltransferase</fullName>
        <ecNumber evidence="11">2.4.1.-</ecNumber>
    </recommendedName>
</protein>
<dbReference type="UniPathway" id="UPA00378"/>
<evidence type="ECO:0000256" key="3">
    <source>
        <dbReference type="ARBA" id="ARBA00008715"/>
    </source>
</evidence>
<comment type="similarity">
    <text evidence="3 11">Belongs to the ALG6/ALG8 glucosyltransferase family.</text>
</comment>
<evidence type="ECO:0000256" key="5">
    <source>
        <dbReference type="ARBA" id="ARBA00022679"/>
    </source>
</evidence>
<feature type="transmembrane region" description="Helical" evidence="11">
    <location>
        <begin position="555"/>
        <end position="575"/>
    </location>
</feature>
<feature type="transmembrane region" description="Helical" evidence="11">
    <location>
        <begin position="212"/>
        <end position="232"/>
    </location>
</feature>
<feature type="transmembrane region" description="Helical" evidence="11">
    <location>
        <begin position="350"/>
        <end position="371"/>
    </location>
</feature>
<feature type="transmembrane region" description="Helical" evidence="11">
    <location>
        <begin position="426"/>
        <end position="444"/>
    </location>
</feature>
<dbReference type="PANTHER" id="PTHR12413:SF2">
    <property type="entry name" value="DOLICHYL PYROPHOSPHATE GLC1MAN9GLCNAC2 ALPHA-1,3-GLUCOSYLTRANSFERASE-RELATED"/>
    <property type="match status" value="1"/>
</dbReference>
<sequence>MLNNGCKRGRYAEGELLKVDLNCCSCSVCEFIMSDIDTKEKLTLEDDGSEFEVAVGKQQQQEHKQQQELRMNRKSKNGEVKERKYSLWNFWLSSLCLKLLLFPDYYSTDFDVHRNWMAITNALPISKWYFENTSQWTLDYPPFFAYFEWFLSQFVPKIVRDDGCLDIVEVGQFGWPTVVFQRLTVIISEICLFAVLQYYINTSNLNERTQSFVVASSIVLSPGFLIVDHIHFQYNAFLFSILIASIVAAKQKKYIACAVFYTIALCFKHIFLYLAPCYFVFLLRAYVLNFKDFKFKSYKDLIFIVQWRRLLKLGSIVLGIFGICFAPFIFQMPQVLSRLFPFSRGLTHAYWAPNFWAIYSFLDKILAVVMLKFPYVHRFISKFISSPLIPSSIAEIKLRMEENNNGSKGLVEDVFFVILPQIQPKLTFLLTLFYQILAVIPVLFNPSFKRFIGSLTLCGLASYLFGWHVHEKAILLVIIPFSFLVVCDRRLLSSFMLVASAGYVSLFPLLYENQDFLVKSLYTFVWCIVYFFAFRKTTQYSTSIQRRIFFLDRLAMIYISSLLVMVWSIETLDLLKINHQFLARFEFLGLMTYSVYCSVGIISSWIGLSWLYNFDEPLWLS</sequence>
<dbReference type="EMBL" id="DS480378">
    <property type="protein sequence ID" value="EDO19541.1"/>
    <property type="molecule type" value="Genomic_DNA"/>
</dbReference>
<feature type="transmembrane region" description="Helical" evidence="11">
    <location>
        <begin position="491"/>
        <end position="510"/>
    </location>
</feature>
<dbReference type="KEGG" id="vpo:Kpol_1018p73"/>
<dbReference type="InParanoid" id="A7TDS1"/>
<accession>A7TDS1</accession>
<dbReference type="FunCoup" id="A7TDS1">
    <property type="interactions" value="812"/>
</dbReference>
<comment type="subcellular location">
    <subcellularLocation>
        <location evidence="1 11">Endoplasmic reticulum membrane</location>
        <topology evidence="1 11">Multi-pass membrane protein</topology>
    </subcellularLocation>
</comment>
<feature type="transmembrane region" description="Helical" evidence="11">
    <location>
        <begin position="310"/>
        <end position="330"/>
    </location>
</feature>
<gene>
    <name evidence="12" type="ORF">Kpol_1018p73</name>
</gene>
<dbReference type="GO" id="GO:0005789">
    <property type="term" value="C:endoplasmic reticulum membrane"/>
    <property type="evidence" value="ECO:0007669"/>
    <property type="project" value="UniProtKB-SubCell"/>
</dbReference>
<dbReference type="Pfam" id="PF03155">
    <property type="entry name" value="Alg6_Alg8"/>
    <property type="match status" value="1"/>
</dbReference>
<keyword evidence="8 11" id="KW-1133">Transmembrane helix</keyword>
<feature type="transmembrane region" description="Helical" evidence="11">
    <location>
        <begin position="179"/>
        <end position="200"/>
    </location>
</feature>
<evidence type="ECO:0000256" key="10">
    <source>
        <dbReference type="ARBA" id="ARBA00047346"/>
    </source>
</evidence>
<keyword evidence="13" id="KW-1185">Reference proteome</keyword>
<dbReference type="GO" id="GO:0042283">
    <property type="term" value="F:dolichyl pyrophosphate Glc1Man9GlcNAc2 alpha-1,3-glucosyltransferase activity"/>
    <property type="evidence" value="ECO:0007669"/>
    <property type="project" value="UniProtKB-EC"/>
</dbReference>
<name>A7TDS1_VANPO</name>
<keyword evidence="6 11" id="KW-0812">Transmembrane</keyword>
<dbReference type="InterPro" id="IPR004856">
    <property type="entry name" value="Glyco_trans_ALG6/ALG8"/>
</dbReference>
<keyword evidence="7 11" id="KW-0256">Endoplasmic reticulum</keyword>
<dbReference type="PANTHER" id="PTHR12413">
    <property type="entry name" value="DOLICHYL GLYCOSYLTRANSFERASE"/>
    <property type="match status" value="1"/>
</dbReference>
<dbReference type="PhylomeDB" id="A7TDS1"/>